<dbReference type="NCBIfam" id="TIGR02964">
    <property type="entry name" value="xanthine_xdhC"/>
    <property type="match status" value="1"/>
</dbReference>
<dbReference type="Gene3D" id="3.40.50.720">
    <property type="entry name" value="NAD(P)-binding Rossmann-like Domain"/>
    <property type="match status" value="1"/>
</dbReference>
<dbReference type="PANTHER" id="PTHR30388">
    <property type="entry name" value="ALDEHYDE OXIDOREDUCTASE MOLYBDENUM COFACTOR ASSEMBLY PROTEIN"/>
    <property type="match status" value="1"/>
</dbReference>
<dbReference type="SUPFAM" id="SSF51735">
    <property type="entry name" value="NAD(P)-binding Rossmann-fold domains"/>
    <property type="match status" value="1"/>
</dbReference>
<dbReference type="Pfam" id="PF13478">
    <property type="entry name" value="XdhC_C"/>
    <property type="match status" value="1"/>
</dbReference>
<dbReference type="PANTHER" id="PTHR30388:SF6">
    <property type="entry name" value="XANTHINE DEHYDROGENASE SUBUNIT A-RELATED"/>
    <property type="match status" value="1"/>
</dbReference>
<accession>A0A2G1QLJ4</accession>
<proteinExistence type="predicted"/>
<dbReference type="InterPro" id="IPR036291">
    <property type="entry name" value="NAD(P)-bd_dom_sf"/>
</dbReference>
<dbReference type="InterPro" id="IPR003777">
    <property type="entry name" value="XdhC_CoxI"/>
</dbReference>
<reference evidence="3 4" key="1">
    <citation type="submission" date="2017-10" db="EMBL/GenBank/DDBJ databases">
        <title>Sedimentibacterium mangrovi gen. nov., sp. nov., a novel member of family Phyllobacteriacea isolated from mangrove sediment.</title>
        <authorList>
            <person name="Liao H."/>
            <person name="Tian Y."/>
        </authorList>
    </citation>
    <scope>NUCLEOTIDE SEQUENCE [LARGE SCALE GENOMIC DNA]</scope>
    <source>
        <strain evidence="3 4">X9-2-2</strain>
    </source>
</reference>
<evidence type="ECO:0000259" key="2">
    <source>
        <dbReference type="Pfam" id="PF13478"/>
    </source>
</evidence>
<dbReference type="OrthoDB" id="61481at2"/>
<feature type="domain" description="XdhC- CoxI" evidence="1">
    <location>
        <begin position="9"/>
        <end position="65"/>
    </location>
</feature>
<sequence>MADLTAFLAANPEAILVTVGEVKGSTPRDTDAWMVVARDGLFGTIGGGQLEFLALERARSILAGRAEEGRWSQPLGPEIGQCCGGHVTLDFRRVSDAVRDDLTATWNRAQAARPHVFVFGAGHVGTALAHALALLPLRVIVVETRRDALEALREQAGDMAQTQLTAVPEAVVRNAPAGSAFIVLTHDHALDFLIVSEALARDDAAYCGLIGSATKRAVFRRQWLEAGGAEDRFARLVCPIGGARVRDKRPAVIAAMTTAEVMAALAGAGG</sequence>
<name>A0A2G1QLJ4_9HYPH</name>
<dbReference type="InterPro" id="IPR014308">
    <property type="entry name" value="Xanthine_DH_XdhC"/>
</dbReference>
<dbReference type="InterPro" id="IPR027051">
    <property type="entry name" value="XdhC_Rossmann_dom"/>
</dbReference>
<organism evidence="3 4">
    <name type="scientific">Zhengella mangrovi</name>
    <dbReference type="NCBI Taxonomy" id="1982044"/>
    <lineage>
        <taxon>Bacteria</taxon>
        <taxon>Pseudomonadati</taxon>
        <taxon>Pseudomonadota</taxon>
        <taxon>Alphaproteobacteria</taxon>
        <taxon>Hyphomicrobiales</taxon>
        <taxon>Notoacmeibacteraceae</taxon>
        <taxon>Zhengella</taxon>
    </lineage>
</organism>
<gene>
    <name evidence="3" type="primary">xdhC</name>
    <name evidence="3" type="ORF">CSC94_14040</name>
</gene>
<evidence type="ECO:0000313" key="3">
    <source>
        <dbReference type="EMBL" id="PHP66405.1"/>
    </source>
</evidence>
<dbReference type="Proteomes" id="UP000221168">
    <property type="component" value="Unassembled WGS sequence"/>
</dbReference>
<evidence type="ECO:0000313" key="4">
    <source>
        <dbReference type="Proteomes" id="UP000221168"/>
    </source>
</evidence>
<dbReference type="AlphaFoldDB" id="A0A2G1QLJ4"/>
<comment type="caution">
    <text evidence="3">The sequence shown here is derived from an EMBL/GenBank/DDBJ whole genome shotgun (WGS) entry which is preliminary data.</text>
</comment>
<keyword evidence="4" id="KW-1185">Reference proteome</keyword>
<dbReference type="EMBL" id="PDVP01000008">
    <property type="protein sequence ID" value="PHP66405.1"/>
    <property type="molecule type" value="Genomic_DNA"/>
</dbReference>
<dbReference type="InterPro" id="IPR052698">
    <property type="entry name" value="MoCofactor_Util/Proc"/>
</dbReference>
<feature type="domain" description="XdhC Rossmann" evidence="2">
    <location>
        <begin position="116"/>
        <end position="261"/>
    </location>
</feature>
<dbReference type="RefSeq" id="WP_099306985.1">
    <property type="nucleotide sequence ID" value="NZ_PDVP01000008.1"/>
</dbReference>
<evidence type="ECO:0000259" key="1">
    <source>
        <dbReference type="Pfam" id="PF02625"/>
    </source>
</evidence>
<dbReference type="Pfam" id="PF02625">
    <property type="entry name" value="XdhC_CoxI"/>
    <property type="match status" value="1"/>
</dbReference>
<protein>
    <submittedName>
        <fullName evidence="3">Xanthine dehydrogenase accessory protein XdhC</fullName>
    </submittedName>
</protein>